<keyword evidence="2" id="KW-1185">Reference proteome</keyword>
<proteinExistence type="predicted"/>
<dbReference type="AlphaFoldDB" id="S2KTX2"/>
<reference evidence="1 2" key="1">
    <citation type="submission" date="2010-10" db="EMBL/GenBank/DDBJ databases">
        <authorList>
            <consortium name="The Broad Institute Genome Sequencing Platform"/>
            <person name="Ward D."/>
            <person name="Earl A."/>
            <person name="Feldgarden M."/>
            <person name="Young S.K."/>
            <person name="Gargeya S."/>
            <person name="Zeng Q."/>
            <person name="Alvarado L."/>
            <person name="Berlin A."/>
            <person name="Bochicchio J."/>
            <person name="Chapman S.B."/>
            <person name="Chen Z."/>
            <person name="Freedman E."/>
            <person name="Gellesch M."/>
            <person name="Goldberg J."/>
            <person name="Griggs A."/>
            <person name="Gujja S."/>
            <person name="Heilman E."/>
            <person name="Heiman D."/>
            <person name="Howarth C."/>
            <person name="Mehta T."/>
            <person name="Neiman D."/>
            <person name="Pearson M."/>
            <person name="Roberts A."/>
            <person name="Saif S."/>
            <person name="Shea T."/>
            <person name="Shenoy N."/>
            <person name="Sisk P."/>
            <person name="Stolte C."/>
            <person name="Sykes S."/>
            <person name="White J."/>
            <person name="Yandava C."/>
            <person name="Allen-Vercoe E."/>
            <person name="Sibley C."/>
            <person name="Ambrose C.E."/>
            <person name="Strauss J."/>
            <person name="Daigneault M."/>
            <person name="Haas B."/>
            <person name="Nusbaum C."/>
            <person name="Birren B."/>
        </authorList>
    </citation>
    <scope>NUCLEOTIDE SEQUENCE [LARGE SCALE GENOMIC DNA]</scope>
    <source>
        <strain evidence="1 2">3_1_6</strain>
    </source>
</reference>
<evidence type="ECO:0000313" key="1">
    <source>
        <dbReference type="EMBL" id="EPC05943.1"/>
    </source>
</evidence>
<evidence type="ECO:0000313" key="2">
    <source>
        <dbReference type="Proteomes" id="UP000006034"/>
    </source>
</evidence>
<accession>S2KTX2</accession>
<dbReference type="STRING" id="563192.HMPREF0179_05225"/>
<name>S2KTX2_BILW3</name>
<comment type="caution">
    <text evidence="1">The sequence shown here is derived from an EMBL/GenBank/DDBJ whole genome shotgun (WGS) entry which is preliminary data.</text>
</comment>
<gene>
    <name evidence="1" type="ORF">HMPREF0179_05225</name>
</gene>
<dbReference type="Proteomes" id="UP000006034">
    <property type="component" value="Unassembled WGS sequence"/>
</dbReference>
<dbReference type="HOGENOM" id="CLU_3325107_0_0_7"/>
<dbReference type="EMBL" id="ADCP02000001">
    <property type="protein sequence ID" value="EPC05943.1"/>
    <property type="molecule type" value="Genomic_DNA"/>
</dbReference>
<reference evidence="1 2" key="2">
    <citation type="submission" date="2013-04" db="EMBL/GenBank/DDBJ databases">
        <title>The Genome Sequence of Bilophila wadsworthia 3_1_6.</title>
        <authorList>
            <consortium name="The Broad Institute Genomics Platform"/>
            <person name="Earl A."/>
            <person name="Ward D."/>
            <person name="Feldgarden M."/>
            <person name="Gevers D."/>
            <person name="Sibley C."/>
            <person name="Strauss J."/>
            <person name="Allen-Vercoe E."/>
            <person name="Walker B."/>
            <person name="Young S."/>
            <person name="Zeng Q."/>
            <person name="Gargeya S."/>
            <person name="Fitzgerald M."/>
            <person name="Haas B."/>
            <person name="Abouelleil A."/>
            <person name="Allen A.W."/>
            <person name="Alvarado L."/>
            <person name="Arachchi H.M."/>
            <person name="Berlin A.M."/>
            <person name="Chapman S.B."/>
            <person name="Gainer-Dewar J."/>
            <person name="Goldberg J."/>
            <person name="Griggs A."/>
            <person name="Gujja S."/>
            <person name="Hansen M."/>
            <person name="Howarth C."/>
            <person name="Imamovic A."/>
            <person name="Ireland A."/>
            <person name="Larimer J."/>
            <person name="McCowan C."/>
            <person name="Murphy C."/>
            <person name="Pearson M."/>
            <person name="Poon T.W."/>
            <person name="Priest M."/>
            <person name="Roberts A."/>
            <person name="Saif S."/>
            <person name="Shea T."/>
            <person name="Sisk P."/>
            <person name="Sykes S."/>
            <person name="Wortman J."/>
            <person name="Nusbaum C."/>
            <person name="Birren B."/>
        </authorList>
    </citation>
    <scope>NUCLEOTIDE SEQUENCE [LARGE SCALE GENOMIC DNA]</scope>
    <source>
        <strain evidence="1 2">3_1_6</strain>
    </source>
</reference>
<protein>
    <submittedName>
        <fullName evidence="1">Uncharacterized protein</fullName>
    </submittedName>
</protein>
<sequence>MLEITIAPEVIAKFKELLVEEDNEDAVFRIRETKVGGG</sequence>
<organism evidence="1 2">
    <name type="scientific">Bilophila wadsworthia (strain 3_1_6)</name>
    <dbReference type="NCBI Taxonomy" id="563192"/>
    <lineage>
        <taxon>Bacteria</taxon>
        <taxon>Pseudomonadati</taxon>
        <taxon>Thermodesulfobacteriota</taxon>
        <taxon>Desulfovibrionia</taxon>
        <taxon>Desulfovibrionales</taxon>
        <taxon>Desulfovibrionaceae</taxon>
        <taxon>Bilophila</taxon>
    </lineage>
</organism>